<reference evidence="2 3" key="1">
    <citation type="submission" date="2021-07" db="EMBL/GenBank/DDBJ databases">
        <title>The draft genome sequence of Sphingomicrobium sp. B8.</title>
        <authorList>
            <person name="Mu L."/>
        </authorList>
    </citation>
    <scope>NUCLEOTIDE SEQUENCE [LARGE SCALE GENOMIC DNA]</scope>
    <source>
        <strain evidence="2 3">B8</strain>
    </source>
</reference>
<keyword evidence="1" id="KW-0472">Membrane</keyword>
<accession>A0ABS6V4Q6</accession>
<evidence type="ECO:0000256" key="1">
    <source>
        <dbReference type="SAM" id="Phobius"/>
    </source>
</evidence>
<dbReference type="InterPro" id="IPR021354">
    <property type="entry name" value="DUF2975"/>
</dbReference>
<keyword evidence="1" id="KW-1133">Transmembrane helix</keyword>
<name>A0ABS6V4Q6_9SPHN</name>
<dbReference type="Pfam" id="PF11188">
    <property type="entry name" value="DUF2975"/>
    <property type="match status" value="1"/>
</dbReference>
<gene>
    <name evidence="2" type="ORF">KTQ36_04435</name>
</gene>
<keyword evidence="1" id="KW-0812">Transmembrane</keyword>
<dbReference type="EMBL" id="JAHVAH010000001">
    <property type="protein sequence ID" value="MBW0144542.1"/>
    <property type="molecule type" value="Genomic_DNA"/>
</dbReference>
<protein>
    <submittedName>
        <fullName evidence="2">DUF2975 domain-containing protein</fullName>
    </submittedName>
</protein>
<evidence type="ECO:0000313" key="3">
    <source>
        <dbReference type="Proteomes" id="UP000698028"/>
    </source>
</evidence>
<proteinExistence type="predicted"/>
<feature type="transmembrane region" description="Helical" evidence="1">
    <location>
        <begin position="57"/>
        <end position="80"/>
    </location>
</feature>
<feature type="transmembrane region" description="Helical" evidence="1">
    <location>
        <begin position="140"/>
        <end position="159"/>
    </location>
</feature>
<keyword evidence="3" id="KW-1185">Reference proteome</keyword>
<dbReference type="RefSeq" id="WP_218632526.1">
    <property type="nucleotide sequence ID" value="NZ_JAHVAH010000001.1"/>
</dbReference>
<dbReference type="Proteomes" id="UP000698028">
    <property type="component" value="Unassembled WGS sequence"/>
</dbReference>
<sequence>MTQGTKRDGLLATLRLFIKFLRGLSVIGMVLLGGIAIIFAVLPPSGLEDVGKDMTKLHALALSFMLIGAVAILVMLFVALGKLLEIVATVEEGDPFVPENAERLERMAWLATYTIPIMVVIVGLAVWLKGVVEGIELDAQFDFGVVLLALFLFVLARVFRHGTEMRRDLEGTV</sequence>
<feature type="transmembrane region" description="Helical" evidence="1">
    <location>
        <begin position="108"/>
        <end position="128"/>
    </location>
</feature>
<feature type="transmembrane region" description="Helical" evidence="1">
    <location>
        <begin position="20"/>
        <end position="42"/>
    </location>
</feature>
<evidence type="ECO:0000313" key="2">
    <source>
        <dbReference type="EMBL" id="MBW0144542.1"/>
    </source>
</evidence>
<comment type="caution">
    <text evidence="2">The sequence shown here is derived from an EMBL/GenBank/DDBJ whole genome shotgun (WGS) entry which is preliminary data.</text>
</comment>
<organism evidence="2 3">
    <name type="scientific">Sphingomicrobium clamense</name>
    <dbReference type="NCBI Taxonomy" id="2851013"/>
    <lineage>
        <taxon>Bacteria</taxon>
        <taxon>Pseudomonadati</taxon>
        <taxon>Pseudomonadota</taxon>
        <taxon>Alphaproteobacteria</taxon>
        <taxon>Sphingomonadales</taxon>
        <taxon>Sphingomonadaceae</taxon>
        <taxon>Sphingomicrobium</taxon>
    </lineage>
</organism>